<evidence type="ECO:0000313" key="6">
    <source>
        <dbReference type="Proteomes" id="UP001189429"/>
    </source>
</evidence>
<keyword evidence="6" id="KW-1185">Reference proteome</keyword>
<evidence type="ECO:0000256" key="2">
    <source>
        <dbReference type="SAM" id="MobiDB-lite"/>
    </source>
</evidence>
<proteinExistence type="predicted"/>
<dbReference type="EMBL" id="CAUYUJ010020991">
    <property type="protein sequence ID" value="CAK0901856.1"/>
    <property type="molecule type" value="Genomic_DNA"/>
</dbReference>
<dbReference type="PROSITE" id="PS51192">
    <property type="entry name" value="HELICASE_ATP_BIND_1"/>
    <property type="match status" value="1"/>
</dbReference>
<sequence>MGFTSFLFPVEQHAAVVSRLRGVLRLSEEAGGPAARLDPVPEPALRFAAQRSTLAHAGCPDEVDQLLARAMERAPRLRLLQPFQRDGVRRVLQLRGRCLLADEMGCGKTPQALAVLAAYEEWPVLVVCPASMRLAWAEEMERWLPELLRPRNIHVIFTSNDMLPQSRQPGSLGEVRVCIVSLTMARLLHENLSERRWTLAVVDESHSLRFAGGRPCTSTRACLALLAPVPRVLLLSGTPSASCYLDVFAQVDLLRPGLLGASLREFSRSYDEPVLSASGHLVPGRCRRSWQLASLLREAVMVRRRKCEVLSELPPKRRRVLRLAISSEASAGLTEADAAALTDYERIGLLKAQAAEGWLRDRISQCRQTGIKIVVFAHHIRVLDRVSSLAGSLDVPHIRIDGSTPPLLRQTLIARLRQRDQHGAALAVIGVTACAVGVDLSAASLAIFTEFPPDACWLSQAEDRLHRRGQCRSVDVVMLLAQKAVGRKRTWDGRWSRAAVARCCDADARRWQSLQRRVAEVSELHDGPGAVAAAAALLSGPSHGDGAGASAGAAESLEPRLTAAGRTEGDGKGADAGAAESLELRLAAAGRAKAEGDTEEFSFEMSPHTGRLHVHLGGEPIGVSLPVEATGAVPRELARQAEEFRQAWRGLSPYQRRLAGGQAHAARSLPRRAPSPQLAGSKSRFILRRHSSTDGDEPGAAATPRCEVRVAYACGRLGGRTLSFWQPVSADGSALLCMECLGALDMAAAPPPEPLPQAARGPSGERVTHRAACAVDDDTHLFCTGACRARFFGKRSGCSLRRQLFELERGVCQSCGLDCTTLLQSLLAAGSESRRVACLAATAPGLAANAQLAARVLTRLSEGVLWQADHKVPVFEGGGTCGLENLQTLCAVCHSAKTASEARRRARRVGRQETSGPIFSLHPSGAISILAGSIRFGFGVRKIR</sequence>
<comment type="caution">
    <text evidence="5">The sequence shown here is derived from an EMBL/GenBank/DDBJ whole genome shotgun (WGS) entry which is preliminary data.</text>
</comment>
<feature type="region of interest" description="Disordered" evidence="2">
    <location>
        <begin position="659"/>
        <end position="701"/>
    </location>
</feature>
<dbReference type="InterPro" id="IPR049730">
    <property type="entry name" value="SNF2/RAD54-like_C"/>
</dbReference>
<dbReference type="Gene3D" id="3.40.50.300">
    <property type="entry name" value="P-loop containing nucleotide triphosphate hydrolases"/>
    <property type="match status" value="1"/>
</dbReference>
<dbReference type="InterPro" id="IPR027417">
    <property type="entry name" value="P-loop_NTPase"/>
</dbReference>
<dbReference type="Gene3D" id="1.10.30.50">
    <property type="match status" value="1"/>
</dbReference>
<reference evidence="5" key="1">
    <citation type="submission" date="2023-10" db="EMBL/GenBank/DDBJ databases">
        <authorList>
            <person name="Chen Y."/>
            <person name="Shah S."/>
            <person name="Dougan E. K."/>
            <person name="Thang M."/>
            <person name="Chan C."/>
        </authorList>
    </citation>
    <scope>NUCLEOTIDE SEQUENCE [LARGE SCALE GENOMIC DNA]</scope>
</reference>
<evidence type="ECO:0000313" key="5">
    <source>
        <dbReference type="EMBL" id="CAK0901856.1"/>
    </source>
</evidence>
<dbReference type="PROSITE" id="PS51194">
    <property type="entry name" value="HELICASE_CTER"/>
    <property type="match status" value="1"/>
</dbReference>
<dbReference type="SMART" id="SM00487">
    <property type="entry name" value="DEXDc"/>
    <property type="match status" value="1"/>
</dbReference>
<organism evidence="5 6">
    <name type="scientific">Prorocentrum cordatum</name>
    <dbReference type="NCBI Taxonomy" id="2364126"/>
    <lineage>
        <taxon>Eukaryota</taxon>
        <taxon>Sar</taxon>
        <taxon>Alveolata</taxon>
        <taxon>Dinophyceae</taxon>
        <taxon>Prorocentrales</taxon>
        <taxon>Prorocentraceae</taxon>
        <taxon>Prorocentrum</taxon>
    </lineage>
</organism>
<dbReference type="Gene3D" id="3.40.50.10810">
    <property type="entry name" value="Tandem AAA-ATPase domain"/>
    <property type="match status" value="1"/>
</dbReference>
<evidence type="ECO:0000259" key="3">
    <source>
        <dbReference type="PROSITE" id="PS51192"/>
    </source>
</evidence>
<dbReference type="CDD" id="cd18793">
    <property type="entry name" value="SF2_C_SNF"/>
    <property type="match status" value="1"/>
</dbReference>
<protein>
    <submittedName>
        <fullName evidence="5">Uncharacterized protein</fullName>
    </submittedName>
</protein>
<dbReference type="Proteomes" id="UP001189429">
    <property type="component" value="Unassembled WGS sequence"/>
</dbReference>
<keyword evidence="1" id="KW-0378">Hydrolase</keyword>
<dbReference type="Pfam" id="PF00271">
    <property type="entry name" value="Helicase_C"/>
    <property type="match status" value="1"/>
</dbReference>
<dbReference type="InterPro" id="IPR002711">
    <property type="entry name" value="HNH"/>
</dbReference>
<dbReference type="PANTHER" id="PTHR45766">
    <property type="entry name" value="DNA ANNEALING HELICASE AND ENDONUCLEASE ZRANB3 FAMILY MEMBER"/>
    <property type="match status" value="1"/>
</dbReference>
<dbReference type="SMART" id="SM00490">
    <property type="entry name" value="HELICc"/>
    <property type="match status" value="1"/>
</dbReference>
<dbReference type="Pfam" id="PF00176">
    <property type="entry name" value="SNF2-rel_dom"/>
    <property type="match status" value="1"/>
</dbReference>
<accession>A0ABN9XU89</accession>
<dbReference type="InterPro" id="IPR014001">
    <property type="entry name" value="Helicase_ATP-bd"/>
</dbReference>
<name>A0ABN9XU89_9DINO</name>
<gene>
    <name evidence="5" type="ORF">PCOR1329_LOCUS78669</name>
</gene>
<dbReference type="Pfam" id="PF01844">
    <property type="entry name" value="HNH"/>
    <property type="match status" value="1"/>
</dbReference>
<dbReference type="InterPro" id="IPR003615">
    <property type="entry name" value="HNH_nuc"/>
</dbReference>
<feature type="domain" description="Helicase ATP-binding" evidence="3">
    <location>
        <begin position="89"/>
        <end position="257"/>
    </location>
</feature>
<dbReference type="InterPro" id="IPR000330">
    <property type="entry name" value="SNF2_N"/>
</dbReference>
<feature type="domain" description="Helicase C-terminal" evidence="4">
    <location>
        <begin position="358"/>
        <end position="522"/>
    </location>
</feature>
<dbReference type="PANTHER" id="PTHR45766:SF5">
    <property type="entry name" value="SNF2 DOMAIN-CONTAINING PROTEIN _ HELICASE DOMAIN-CONTAINING PROTEIN _ HNH ENDONUCLEASE DOMAIN-CONTAINING PROTEIN"/>
    <property type="match status" value="1"/>
</dbReference>
<evidence type="ECO:0000259" key="4">
    <source>
        <dbReference type="PROSITE" id="PS51194"/>
    </source>
</evidence>
<dbReference type="SUPFAM" id="SSF52540">
    <property type="entry name" value="P-loop containing nucleoside triphosphate hydrolases"/>
    <property type="match status" value="2"/>
</dbReference>
<dbReference type="InterPro" id="IPR001650">
    <property type="entry name" value="Helicase_C-like"/>
</dbReference>
<dbReference type="CDD" id="cd00085">
    <property type="entry name" value="HNHc"/>
    <property type="match status" value="1"/>
</dbReference>
<evidence type="ECO:0000256" key="1">
    <source>
        <dbReference type="ARBA" id="ARBA00022801"/>
    </source>
</evidence>
<dbReference type="InterPro" id="IPR038718">
    <property type="entry name" value="SNF2-like_sf"/>
</dbReference>